<dbReference type="InterPro" id="IPR006070">
    <property type="entry name" value="Sua5-like_dom"/>
</dbReference>
<keyword evidence="4 5" id="KW-0067">ATP-binding</keyword>
<accession>A0ABS6E1G8</accession>
<dbReference type="InterPro" id="IPR005145">
    <property type="entry name" value="Sua5_C"/>
</dbReference>
<dbReference type="InterPro" id="IPR050156">
    <property type="entry name" value="TC-AMP_synthase_SUA5"/>
</dbReference>
<dbReference type="PANTHER" id="PTHR17490">
    <property type="entry name" value="SUA5"/>
    <property type="match status" value="1"/>
</dbReference>
<gene>
    <name evidence="7" type="ORF">KQI42_01915</name>
</gene>
<dbReference type="Pfam" id="PF03481">
    <property type="entry name" value="Sua5_C"/>
    <property type="match status" value="1"/>
</dbReference>
<keyword evidence="5" id="KW-0963">Cytoplasm</keyword>
<comment type="similarity">
    <text evidence="5">Belongs to the SUA5 family.</text>
</comment>
<dbReference type="PANTHER" id="PTHR17490:SF16">
    <property type="entry name" value="THREONYLCARBAMOYL-AMP SYNTHASE"/>
    <property type="match status" value="1"/>
</dbReference>
<sequence>METRIVKVNKENIERDLILKAANIIEEGKLVAFPTETVYGLGANGLDEEAVRKIFLAKGRPQDNPLILHVYSIDQVKELVEYIPNIAVKCMEKFWPGPLTILFKKSQLVPDIITAGLDTVAIRMPNHLIALELIELSGVPIAAPSANLSGKPSPTLASHVIEDLMGKIDMIIDGGSTGVGLESTVLDLSGDIPMILRPGGVTLEDLKEVIPHITQDITIIKEDENIIPKSPGQKYRHYAPRAEMFLFSGCVDNIVEKINEYANKYEDEGKKVGIMATEETKSFYKSGIVKVVGSRENKETIAHNLFNTIRLFDEENVDIILAEGIDLSNIGTAIMNRMMKAAGGKVRKV</sequence>
<evidence type="ECO:0000256" key="4">
    <source>
        <dbReference type="ARBA" id="ARBA00022840"/>
    </source>
</evidence>
<keyword evidence="2 5" id="KW-0548">Nucleotidyltransferase</keyword>
<evidence type="ECO:0000256" key="2">
    <source>
        <dbReference type="ARBA" id="ARBA00022695"/>
    </source>
</evidence>
<evidence type="ECO:0000256" key="5">
    <source>
        <dbReference type="PIRNR" id="PIRNR004930"/>
    </source>
</evidence>
<comment type="function">
    <text evidence="5">Required for the formation of a threonylcarbamoyl group on adenosine at position 37 (t(6)A37) in tRNAs that read codons beginning with adenine.</text>
</comment>
<reference evidence="7 8" key="1">
    <citation type="submission" date="2021-06" db="EMBL/GenBank/DDBJ databases">
        <authorList>
            <person name="Sun Q."/>
            <person name="Li D."/>
        </authorList>
    </citation>
    <scope>NUCLEOTIDE SEQUENCE [LARGE SCALE GENOMIC DNA]</scope>
    <source>
        <strain evidence="7 8">MSJ-40</strain>
    </source>
</reference>
<dbReference type="InterPro" id="IPR010923">
    <property type="entry name" value="T(6)A37_SUA5"/>
</dbReference>
<comment type="catalytic activity">
    <reaction evidence="5">
        <text>L-threonine + hydrogencarbonate + ATP = L-threonylcarbamoyladenylate + diphosphate + H2O</text>
        <dbReference type="Rhea" id="RHEA:36407"/>
        <dbReference type="ChEBI" id="CHEBI:15377"/>
        <dbReference type="ChEBI" id="CHEBI:17544"/>
        <dbReference type="ChEBI" id="CHEBI:30616"/>
        <dbReference type="ChEBI" id="CHEBI:33019"/>
        <dbReference type="ChEBI" id="CHEBI:57926"/>
        <dbReference type="ChEBI" id="CHEBI:73682"/>
        <dbReference type="EC" id="2.7.7.87"/>
    </reaction>
</comment>
<dbReference type="Pfam" id="PF01300">
    <property type="entry name" value="Sua5_yciO_yrdC"/>
    <property type="match status" value="1"/>
</dbReference>
<evidence type="ECO:0000256" key="1">
    <source>
        <dbReference type="ARBA" id="ARBA00022694"/>
    </source>
</evidence>
<dbReference type="EMBL" id="JAHLPM010000001">
    <property type="protein sequence ID" value="MBU5436743.1"/>
    <property type="molecule type" value="Genomic_DNA"/>
</dbReference>
<evidence type="ECO:0000256" key="3">
    <source>
        <dbReference type="ARBA" id="ARBA00022741"/>
    </source>
</evidence>
<keyword evidence="3 5" id="KW-0547">Nucleotide-binding</keyword>
<proteinExistence type="inferred from homology"/>
<keyword evidence="8" id="KW-1185">Reference proteome</keyword>
<keyword evidence="5" id="KW-0808">Transferase</keyword>
<dbReference type="EC" id="2.7.7.87" evidence="5"/>
<dbReference type="PIRSF" id="PIRSF004930">
    <property type="entry name" value="Tln_factor_SUA5"/>
    <property type="match status" value="1"/>
</dbReference>
<dbReference type="NCBIfam" id="TIGR00057">
    <property type="entry name" value="L-threonylcarbamoyladenylate synthase"/>
    <property type="match status" value="1"/>
</dbReference>
<dbReference type="Proteomes" id="UP000749471">
    <property type="component" value="Unassembled WGS sequence"/>
</dbReference>
<name>A0ABS6E1G8_9FIRM</name>
<evidence type="ECO:0000259" key="6">
    <source>
        <dbReference type="PROSITE" id="PS51163"/>
    </source>
</evidence>
<evidence type="ECO:0000313" key="7">
    <source>
        <dbReference type="EMBL" id="MBU5436743.1"/>
    </source>
</evidence>
<feature type="domain" description="YrdC-like" evidence="6">
    <location>
        <begin position="15"/>
        <end position="201"/>
    </location>
</feature>
<protein>
    <recommendedName>
        <fullName evidence="5">Threonylcarbamoyl-AMP synthase</fullName>
        <shortName evidence="5">TC-AMP synthase</shortName>
        <ecNumber evidence="5">2.7.7.87</ecNumber>
    </recommendedName>
    <alternativeName>
        <fullName evidence="5">L-threonylcarbamoyladenylate synthase</fullName>
    </alternativeName>
</protein>
<evidence type="ECO:0000313" key="8">
    <source>
        <dbReference type="Proteomes" id="UP000749471"/>
    </source>
</evidence>
<dbReference type="PROSITE" id="PS51163">
    <property type="entry name" value="YRDC"/>
    <property type="match status" value="1"/>
</dbReference>
<keyword evidence="1 5" id="KW-0819">tRNA processing</keyword>
<dbReference type="RefSeq" id="WP_216516171.1">
    <property type="nucleotide sequence ID" value="NZ_JAHLPM010000001.1"/>
</dbReference>
<comment type="caution">
    <text evidence="7">The sequence shown here is derived from an EMBL/GenBank/DDBJ whole genome shotgun (WGS) entry which is preliminary data.</text>
</comment>
<comment type="subcellular location">
    <subcellularLocation>
        <location evidence="5">Cytoplasm</location>
    </subcellularLocation>
</comment>
<organism evidence="7 8">
    <name type="scientific">Tissierella simiarum</name>
    <dbReference type="NCBI Taxonomy" id="2841534"/>
    <lineage>
        <taxon>Bacteria</taxon>
        <taxon>Bacillati</taxon>
        <taxon>Bacillota</taxon>
        <taxon>Tissierellia</taxon>
        <taxon>Tissierellales</taxon>
        <taxon>Tissierellaceae</taxon>
        <taxon>Tissierella</taxon>
    </lineage>
</organism>